<dbReference type="OrthoDB" id="692426at2759"/>
<comment type="caution">
    <text evidence="2">The sequence shown here is derived from an EMBL/GenBank/DDBJ whole genome shotgun (WGS) entry which is preliminary data.</text>
</comment>
<name>A0A6G1DR31_9ORYZ</name>
<proteinExistence type="predicted"/>
<protein>
    <recommendedName>
        <fullName evidence="1">F-box domain-containing protein</fullName>
    </recommendedName>
</protein>
<accession>A0A6G1DR31</accession>
<dbReference type="EMBL" id="SPHZ02000006">
    <property type="protein sequence ID" value="KAF0914970.1"/>
    <property type="molecule type" value="Genomic_DNA"/>
</dbReference>
<organism evidence="2 3">
    <name type="scientific">Oryza meyeriana var. granulata</name>
    <dbReference type="NCBI Taxonomy" id="110450"/>
    <lineage>
        <taxon>Eukaryota</taxon>
        <taxon>Viridiplantae</taxon>
        <taxon>Streptophyta</taxon>
        <taxon>Embryophyta</taxon>
        <taxon>Tracheophyta</taxon>
        <taxon>Spermatophyta</taxon>
        <taxon>Magnoliopsida</taxon>
        <taxon>Liliopsida</taxon>
        <taxon>Poales</taxon>
        <taxon>Poaceae</taxon>
        <taxon>BOP clade</taxon>
        <taxon>Oryzoideae</taxon>
        <taxon>Oryzeae</taxon>
        <taxon>Oryzinae</taxon>
        <taxon>Oryza</taxon>
        <taxon>Oryza meyeriana</taxon>
    </lineage>
</organism>
<keyword evidence="3" id="KW-1185">Reference proteome</keyword>
<dbReference type="SUPFAM" id="SSF81383">
    <property type="entry name" value="F-box domain"/>
    <property type="match status" value="1"/>
</dbReference>
<gene>
    <name evidence="2" type="ORF">E2562_033051</name>
</gene>
<evidence type="ECO:0000313" key="2">
    <source>
        <dbReference type="EMBL" id="KAF0914970.1"/>
    </source>
</evidence>
<dbReference type="PANTHER" id="PTHR35828">
    <property type="entry name" value="OS08G0203800 PROTEIN-RELATED"/>
    <property type="match status" value="1"/>
</dbReference>
<dbReference type="Proteomes" id="UP000479710">
    <property type="component" value="Unassembled WGS sequence"/>
</dbReference>
<dbReference type="InterPro" id="IPR001810">
    <property type="entry name" value="F-box_dom"/>
</dbReference>
<evidence type="ECO:0000259" key="1">
    <source>
        <dbReference type="Pfam" id="PF00646"/>
    </source>
</evidence>
<dbReference type="Pfam" id="PF00646">
    <property type="entry name" value="F-box"/>
    <property type="match status" value="1"/>
</dbReference>
<reference evidence="2 3" key="1">
    <citation type="submission" date="2019-11" db="EMBL/GenBank/DDBJ databases">
        <title>Whole genome sequence of Oryza granulata.</title>
        <authorList>
            <person name="Li W."/>
        </authorList>
    </citation>
    <scope>NUCLEOTIDE SEQUENCE [LARGE SCALE GENOMIC DNA]</scope>
    <source>
        <strain evidence="3">cv. Menghai</strain>
        <tissue evidence="2">Leaf</tissue>
    </source>
</reference>
<evidence type="ECO:0000313" key="3">
    <source>
        <dbReference type="Proteomes" id="UP000479710"/>
    </source>
</evidence>
<dbReference type="InterPro" id="IPR036047">
    <property type="entry name" value="F-box-like_dom_sf"/>
</dbReference>
<dbReference type="AlphaFoldDB" id="A0A6G1DR31"/>
<sequence length="97" mass="10939">MASTLPDNLMLEIIVRSDVASIVRCAATCKSLRGRILESKCRRRHRALNASLLRGVSYRIRMDRNTFEGVLQTTSSSSPLRFNASLFESFKLIYSLA</sequence>
<dbReference type="PANTHER" id="PTHR35828:SF28">
    <property type="entry name" value="F-BOX DOMAIN CONTAINING PROTEIN"/>
    <property type="match status" value="1"/>
</dbReference>
<feature type="domain" description="F-box" evidence="1">
    <location>
        <begin position="4"/>
        <end position="36"/>
    </location>
</feature>